<feature type="domain" description="Methanolan biosynthesis EpsI" evidence="1">
    <location>
        <begin position="7"/>
        <end position="211"/>
    </location>
</feature>
<sequence>MKRSLLLLGLLTAGFSMIFFLPDFKEVDSAMSLDLPDYLGQWSMETYPPSEKELKILAKDTRFAKAQCALPRSEEFSYIFGRSPTDYVDLSVVMSGYDLANSIHRPERCMPAQGHHGLQSSRSMLELPNGGAVPVTRILSKQDVAVETPDGRKMITRNCVTYYFFVGHARITESHTERTLIDIKDRVLKGQAQSWAYVSVTMPYTAEAEHQSGAPLLPLEDSDKKIRQLLSKLAVTNIDWSMIGG</sequence>
<comment type="caution">
    <text evidence="2">The sequence shown here is derived from an EMBL/GenBank/DDBJ whole genome shotgun (WGS) entry which is preliminary data.</text>
</comment>
<keyword evidence="3" id="KW-1185">Reference proteome</keyword>
<evidence type="ECO:0000259" key="1">
    <source>
        <dbReference type="Pfam" id="PF11984"/>
    </source>
</evidence>
<accession>A0ABP9UWG2</accession>
<protein>
    <recommendedName>
        <fullName evidence="1">Methanolan biosynthesis EpsI domain-containing protein</fullName>
    </recommendedName>
</protein>
<dbReference type="InterPro" id="IPR014263">
    <property type="entry name" value="Methanolan_biosynth_EpsI"/>
</dbReference>
<dbReference type="Pfam" id="PF11984">
    <property type="entry name" value="DUF3485"/>
    <property type="match status" value="1"/>
</dbReference>
<dbReference type="RefSeq" id="WP_353567772.1">
    <property type="nucleotide sequence ID" value="NZ_BAABRI010000016.1"/>
</dbReference>
<gene>
    <name evidence="2" type="ORF">Hsar01_02898</name>
</gene>
<name>A0ABP9UWG2_9BACT</name>
<reference evidence="2 3" key="1">
    <citation type="submission" date="2024-02" db="EMBL/GenBank/DDBJ databases">
        <title>Haloferula sargassicola NBRC 104335.</title>
        <authorList>
            <person name="Ichikawa N."/>
            <person name="Katano-Makiyama Y."/>
            <person name="Hidaka K."/>
        </authorList>
    </citation>
    <scope>NUCLEOTIDE SEQUENCE [LARGE SCALE GENOMIC DNA]</scope>
    <source>
        <strain evidence="2 3">NBRC 104335</strain>
    </source>
</reference>
<dbReference type="EMBL" id="BAABRI010000016">
    <property type="protein sequence ID" value="GAA5483664.1"/>
    <property type="molecule type" value="Genomic_DNA"/>
</dbReference>
<evidence type="ECO:0000313" key="2">
    <source>
        <dbReference type="EMBL" id="GAA5483664.1"/>
    </source>
</evidence>
<proteinExistence type="predicted"/>
<evidence type="ECO:0000313" key="3">
    <source>
        <dbReference type="Proteomes" id="UP001476282"/>
    </source>
</evidence>
<dbReference type="Proteomes" id="UP001476282">
    <property type="component" value="Unassembled WGS sequence"/>
</dbReference>
<organism evidence="2 3">
    <name type="scientific">Haloferula sargassicola</name>
    <dbReference type="NCBI Taxonomy" id="490096"/>
    <lineage>
        <taxon>Bacteria</taxon>
        <taxon>Pseudomonadati</taxon>
        <taxon>Verrucomicrobiota</taxon>
        <taxon>Verrucomicrobiia</taxon>
        <taxon>Verrucomicrobiales</taxon>
        <taxon>Verrucomicrobiaceae</taxon>
        <taxon>Haloferula</taxon>
    </lineage>
</organism>